<keyword evidence="3 5" id="KW-0853">WD repeat</keyword>
<dbReference type="InterPro" id="IPR038122">
    <property type="entry name" value="PFU_sf"/>
</dbReference>
<dbReference type="VEuPathDB" id="FungiDB:AN7704"/>
<feature type="repeat" description="WD" evidence="5">
    <location>
        <begin position="131"/>
        <end position="164"/>
    </location>
</feature>
<evidence type="ECO:0000256" key="4">
    <source>
        <dbReference type="ARBA" id="ARBA00022737"/>
    </source>
</evidence>
<dbReference type="InterPro" id="IPR013535">
    <property type="entry name" value="PUL_dom"/>
</dbReference>
<evidence type="ECO:0000256" key="1">
    <source>
        <dbReference type="ARBA" id="ARBA00004496"/>
    </source>
</evidence>
<dbReference type="Gene3D" id="2.130.10.10">
    <property type="entry name" value="YVTN repeat-like/Quinoprotein amine dehydrogenase"/>
    <property type="match status" value="1"/>
</dbReference>
<evidence type="ECO:0000259" key="8">
    <source>
        <dbReference type="PROSITE" id="PS51396"/>
    </source>
</evidence>
<feature type="repeat" description="WD" evidence="5">
    <location>
        <begin position="36"/>
        <end position="68"/>
    </location>
</feature>
<dbReference type="InterPro" id="IPR015155">
    <property type="entry name" value="PFU"/>
</dbReference>
<feature type="domain" description="PUL" evidence="8">
    <location>
        <begin position="526"/>
        <end position="809"/>
    </location>
</feature>
<feature type="domain" description="PFU" evidence="7">
    <location>
        <begin position="397"/>
        <end position="493"/>
    </location>
</feature>
<keyword evidence="2" id="KW-0963">Cytoplasm</keyword>
<dbReference type="GO" id="GO:0005737">
    <property type="term" value="C:cytoplasm"/>
    <property type="evidence" value="ECO:0000318"/>
    <property type="project" value="GO_Central"/>
</dbReference>
<dbReference type="InterPro" id="IPR020472">
    <property type="entry name" value="WD40_PAC1"/>
</dbReference>
<feature type="region of interest" description="Disordered" evidence="6">
    <location>
        <begin position="486"/>
        <end position="520"/>
    </location>
</feature>
<dbReference type="SUPFAM" id="SSF50978">
    <property type="entry name" value="WD40 repeat-like"/>
    <property type="match status" value="1"/>
</dbReference>
<dbReference type="GO" id="GO:0043130">
    <property type="term" value="F:ubiquitin binding"/>
    <property type="evidence" value="ECO:0000318"/>
    <property type="project" value="GO_Central"/>
</dbReference>
<dbReference type="Proteomes" id="UP000000560">
    <property type="component" value="Chromosome IV"/>
</dbReference>
<evidence type="ECO:0000313" key="9">
    <source>
        <dbReference type="EMBL" id="CBF79941.1"/>
    </source>
</evidence>
<dbReference type="SMART" id="SM00320">
    <property type="entry name" value="WD40"/>
    <property type="match status" value="6"/>
</dbReference>
<dbReference type="PROSITE" id="PS51394">
    <property type="entry name" value="PFU"/>
    <property type="match status" value="1"/>
</dbReference>
<dbReference type="AlphaFoldDB" id="C8VDG7"/>
<dbReference type="HOGENOM" id="CLU_011791_2_0_1"/>
<dbReference type="InParanoid" id="C8VDG7"/>
<evidence type="ECO:0000256" key="2">
    <source>
        <dbReference type="ARBA" id="ARBA00022490"/>
    </source>
</evidence>
<dbReference type="InterPro" id="IPR036322">
    <property type="entry name" value="WD40_repeat_dom_sf"/>
</dbReference>
<sequence length="811" mass="87875">MARSFVCHVSDSITTLLFRSLSFVYCMPEFKISAALEGHGDDVRAVAFPNSKAVFSASRDATVRLWKLVSSPPPTFDYTIICHGSAFINALAYYPPTPDFPEGLVFSGGQDTIIEARQPGKTSNDNADAMLLGHAHTVCSLDVCPEGEWIVSGSWDSTARLWRIGKWESEVVLEDHQGSVWAVLAYDKNTIITGCADNIIRIFNSSGKLLKRIKDSRDVVRALCKLPPTHPTGANFVSASNDGVIRLFTLQGDLVGELHGHESFIYSLAVLPTGELVSSGEDRTVRIWNETQCVQTITHPAISVWGVAVCPENGDIVTGASDRVTRVFTRAPERQASAEVLQQFETAVRESAIPAQQVGKINKEKLPGPEFLQQKSGTKDGQVQMIREANGSVTAHTWSAALGRWESVGTVVDSAGSSGRKTEYLGQDYDFVFDVDVEDGKPPLKLPYNLSQNPYEAATKFIGDNELPMSYLDQVAQFIVQNTQGATIGQPSQETAGGPDPWGQDRRYRPGDAPAQSTAIPESRPKVLPQKTYLSIKSANLKVISKKLNELNGKLVSEGSKDLSLSPSELETIVSLCNELEASNTLKGPSAVEAVVILLFKVATVWPAANRLPGLDLLRLFAAATPVTATADYNGKDLVSGIIESGVFDAPVNVNNAMLSVRMFANLFETDAGRRLIIDRFDQVIAAIRTCLTNSGSSVNRNLTIAVATLYINIAVFSTSEARNLSIESNQRGLILLEELTGMLRNEKDSEAVYRSLVALGTLVKELVSEVKAAAKEVYDLGAILQAISSSNLGKEPRIKGIVAEIKDSLP</sequence>
<dbReference type="Gene3D" id="3.10.20.870">
    <property type="entry name" value="PFU (PLAA family ubiquitin binding), C-terminal domain"/>
    <property type="match status" value="1"/>
</dbReference>
<protein>
    <submittedName>
        <fullName evidence="9">Polyubiquitin binding protein (Doa1/Ufd3), putative (AFU_orthologue AFUA_5G08370)</fullName>
    </submittedName>
</protein>
<dbReference type="InterPro" id="IPR011989">
    <property type="entry name" value="ARM-like"/>
</dbReference>
<dbReference type="GO" id="GO:0005634">
    <property type="term" value="C:nucleus"/>
    <property type="evidence" value="ECO:0000318"/>
    <property type="project" value="GO_Central"/>
</dbReference>
<dbReference type="Pfam" id="PF00400">
    <property type="entry name" value="WD40"/>
    <property type="match status" value="5"/>
</dbReference>
<reference evidence="10" key="2">
    <citation type="journal article" date="2009" name="Fungal Genet. Biol.">
        <title>The 2008 update of the Aspergillus nidulans genome annotation: a community effort.</title>
        <authorList>
            <person name="Wortman J.R."/>
            <person name="Gilsenan J.M."/>
            <person name="Joardar V."/>
            <person name="Deegan J."/>
            <person name="Clutterbuck J."/>
            <person name="Andersen M.R."/>
            <person name="Archer D."/>
            <person name="Bencina M."/>
            <person name="Braus G."/>
            <person name="Coutinho P."/>
            <person name="von Dohren H."/>
            <person name="Doonan J."/>
            <person name="Driessen A.J."/>
            <person name="Durek P."/>
            <person name="Espeso E."/>
            <person name="Fekete E."/>
            <person name="Flipphi M."/>
            <person name="Estrada C.G."/>
            <person name="Geysens S."/>
            <person name="Goldman G."/>
            <person name="de Groot P.W."/>
            <person name="Hansen K."/>
            <person name="Harris S.D."/>
            <person name="Heinekamp T."/>
            <person name="Helmstaedt K."/>
            <person name="Henrissat B."/>
            <person name="Hofmann G."/>
            <person name="Homan T."/>
            <person name="Horio T."/>
            <person name="Horiuchi H."/>
            <person name="James S."/>
            <person name="Jones M."/>
            <person name="Karaffa L."/>
            <person name="Karanyi Z."/>
            <person name="Kato M."/>
            <person name="Keller N."/>
            <person name="Kelly D.E."/>
            <person name="Kiel J.A."/>
            <person name="Kim J.M."/>
            <person name="van der Klei I.J."/>
            <person name="Klis F.M."/>
            <person name="Kovalchuk A."/>
            <person name="Krasevec N."/>
            <person name="Kubicek C.P."/>
            <person name="Liu B."/>
            <person name="Maccabe A."/>
            <person name="Meyer V."/>
            <person name="Mirabito P."/>
            <person name="Miskei M."/>
            <person name="Mos M."/>
            <person name="Mullins J."/>
            <person name="Nelson D.R."/>
            <person name="Nielsen J."/>
            <person name="Oakley B.R."/>
            <person name="Osmani S.A."/>
            <person name="Pakula T."/>
            <person name="Paszewski A."/>
            <person name="Paulsen I."/>
            <person name="Pilsyk S."/>
            <person name="Pocsi I."/>
            <person name="Punt P.J."/>
            <person name="Ram A.F."/>
            <person name="Ren Q."/>
            <person name="Robellet X."/>
            <person name="Robson G."/>
            <person name="Seiboth B."/>
            <person name="van Solingen P."/>
            <person name="Specht T."/>
            <person name="Sun J."/>
            <person name="Taheri-Talesh N."/>
            <person name="Takeshita N."/>
            <person name="Ussery D."/>
            <person name="vanKuyk P.A."/>
            <person name="Visser H."/>
            <person name="van de Vondervoort P.J."/>
            <person name="de Vries R.P."/>
            <person name="Walton J."/>
            <person name="Xiang X."/>
            <person name="Xiong Y."/>
            <person name="Zeng A.P."/>
            <person name="Brandt B.W."/>
            <person name="Cornell M.J."/>
            <person name="van den Hondel C.A."/>
            <person name="Visser J."/>
            <person name="Oliver S.G."/>
            <person name="Turner G."/>
        </authorList>
    </citation>
    <scope>GENOME REANNOTATION</scope>
    <source>
        <strain evidence="10">FGSC A4 / ATCC 38163 / CBS 112.46 / NRRL 194 / M139</strain>
    </source>
</reference>
<evidence type="ECO:0000259" key="7">
    <source>
        <dbReference type="PROSITE" id="PS51394"/>
    </source>
</evidence>
<dbReference type="Pfam" id="PF08324">
    <property type="entry name" value="PUL"/>
    <property type="match status" value="1"/>
</dbReference>
<feature type="compositionally biased region" description="Polar residues" evidence="6">
    <location>
        <begin position="486"/>
        <end position="495"/>
    </location>
</feature>
<dbReference type="PROSITE" id="PS50082">
    <property type="entry name" value="WD_REPEATS_2"/>
    <property type="match status" value="3"/>
</dbReference>
<evidence type="ECO:0000256" key="3">
    <source>
        <dbReference type="ARBA" id="ARBA00022574"/>
    </source>
</evidence>
<dbReference type="GO" id="GO:0010992">
    <property type="term" value="P:ubiquitin recycling"/>
    <property type="evidence" value="ECO:0000318"/>
    <property type="project" value="GO_Central"/>
</dbReference>
<dbReference type="PRINTS" id="PR00320">
    <property type="entry name" value="GPROTEINBRPT"/>
</dbReference>
<dbReference type="Gene3D" id="1.25.10.10">
    <property type="entry name" value="Leucine-rich Repeat Variant"/>
    <property type="match status" value="1"/>
</dbReference>
<dbReference type="eggNOG" id="KOG0301">
    <property type="taxonomic scope" value="Eukaryota"/>
</dbReference>
<dbReference type="PROSITE" id="PS50294">
    <property type="entry name" value="WD_REPEATS_REGION"/>
    <property type="match status" value="3"/>
</dbReference>
<name>C8VDG7_EMENI</name>
<reference evidence="10" key="1">
    <citation type="journal article" date="2005" name="Nature">
        <title>Sequencing of Aspergillus nidulans and comparative analysis with A. fumigatus and A. oryzae.</title>
        <authorList>
            <person name="Galagan J.E."/>
            <person name="Calvo S.E."/>
            <person name="Cuomo C."/>
            <person name="Ma L.J."/>
            <person name="Wortman J.R."/>
            <person name="Batzoglou S."/>
            <person name="Lee S.I."/>
            <person name="Basturkmen M."/>
            <person name="Spevak C.C."/>
            <person name="Clutterbuck J."/>
            <person name="Kapitonov V."/>
            <person name="Jurka J."/>
            <person name="Scazzocchio C."/>
            <person name="Farman M."/>
            <person name="Butler J."/>
            <person name="Purcell S."/>
            <person name="Harris S."/>
            <person name="Braus G.H."/>
            <person name="Draht O."/>
            <person name="Busch S."/>
            <person name="D'Enfert C."/>
            <person name="Bouchier C."/>
            <person name="Goldman G.H."/>
            <person name="Bell-Pedersen D."/>
            <person name="Griffiths-Jones S."/>
            <person name="Doonan J.H."/>
            <person name="Yu J."/>
            <person name="Vienken K."/>
            <person name="Pain A."/>
            <person name="Freitag M."/>
            <person name="Selker E.U."/>
            <person name="Archer D.B."/>
            <person name="Penalva M.A."/>
            <person name="Oakley B.R."/>
            <person name="Momany M."/>
            <person name="Tanaka T."/>
            <person name="Kumagai T."/>
            <person name="Asai K."/>
            <person name="Machida M."/>
            <person name="Nierman W.C."/>
            <person name="Denning D.W."/>
            <person name="Caddick M."/>
            <person name="Hynes M."/>
            <person name="Paoletti M."/>
            <person name="Fischer R."/>
            <person name="Miller B."/>
            <person name="Dyer P."/>
            <person name="Sachs M.S."/>
            <person name="Osmani S.A."/>
            <person name="Birren B.W."/>
        </authorList>
    </citation>
    <scope>NUCLEOTIDE SEQUENCE [LARGE SCALE GENOMIC DNA]</scope>
    <source>
        <strain evidence="10">FGSC A4 / ATCC 38163 / CBS 112.46 / NRRL 194 / M139</strain>
    </source>
</reference>
<keyword evidence="4" id="KW-0677">Repeat</keyword>
<dbReference type="KEGG" id="ani:ANIA_07704"/>
<dbReference type="EMBL" id="BN001304">
    <property type="protein sequence ID" value="CBF79941.1"/>
    <property type="molecule type" value="Genomic_DNA"/>
</dbReference>
<dbReference type="GeneID" id="2869697"/>
<dbReference type="CDD" id="cd00200">
    <property type="entry name" value="WD40"/>
    <property type="match status" value="1"/>
</dbReference>
<dbReference type="Pfam" id="PF09070">
    <property type="entry name" value="PFU"/>
    <property type="match status" value="1"/>
</dbReference>
<feature type="repeat" description="WD" evidence="5">
    <location>
        <begin position="258"/>
        <end position="289"/>
    </location>
</feature>
<evidence type="ECO:0000256" key="5">
    <source>
        <dbReference type="PROSITE-ProRule" id="PRU00221"/>
    </source>
</evidence>
<dbReference type="InterPro" id="IPR001680">
    <property type="entry name" value="WD40_rpt"/>
</dbReference>
<dbReference type="STRING" id="227321.C8VDG7"/>
<keyword evidence="10" id="KW-1185">Reference proteome</keyword>
<dbReference type="InterPro" id="IPR015943">
    <property type="entry name" value="WD40/YVTN_repeat-like_dom_sf"/>
</dbReference>
<evidence type="ECO:0000313" key="10">
    <source>
        <dbReference type="Proteomes" id="UP000000560"/>
    </source>
</evidence>
<comment type="subcellular location">
    <subcellularLocation>
        <location evidence="1">Cytoplasm</location>
    </subcellularLocation>
</comment>
<proteinExistence type="predicted"/>
<dbReference type="OrthoDB" id="10265988at2759"/>
<dbReference type="FunCoup" id="C8VDG7">
    <property type="interactions" value="1365"/>
</dbReference>
<dbReference type="PANTHER" id="PTHR19849">
    <property type="entry name" value="PHOSPHOLIPASE A-2-ACTIVATING PROTEIN"/>
    <property type="match status" value="1"/>
</dbReference>
<dbReference type="GO" id="GO:0043161">
    <property type="term" value="P:proteasome-mediated ubiquitin-dependent protein catabolic process"/>
    <property type="evidence" value="ECO:0000318"/>
    <property type="project" value="GO_Central"/>
</dbReference>
<gene>
    <name evidence="9" type="ORF">ANIA_07704</name>
</gene>
<dbReference type="FunFam" id="3.10.20.870:FF:000003">
    <property type="entry name" value="Polyubiquitin binding (Doa1 Ufd3) protein"/>
    <property type="match status" value="1"/>
</dbReference>
<dbReference type="FunFam" id="1.25.10.10:FF:000377">
    <property type="entry name" value="Polyubiquitin binding protein (Doa1/Ufd3)"/>
    <property type="match status" value="1"/>
</dbReference>
<dbReference type="RefSeq" id="XP_050468027.1">
    <property type="nucleotide sequence ID" value="XM_050612069.1"/>
</dbReference>
<dbReference type="PANTHER" id="PTHR19849:SF0">
    <property type="entry name" value="PHOSPHOLIPASE A-2-ACTIVATING PROTEIN"/>
    <property type="match status" value="1"/>
</dbReference>
<dbReference type="FunFam" id="2.130.10.10:FF:000236">
    <property type="entry name" value="Polyubiquitin binding protein (Doa1/Ufd3)"/>
    <property type="match status" value="1"/>
</dbReference>
<evidence type="ECO:0000256" key="6">
    <source>
        <dbReference type="SAM" id="MobiDB-lite"/>
    </source>
</evidence>
<dbReference type="OMA" id="DKCIYYW"/>
<dbReference type="PROSITE" id="PS51396">
    <property type="entry name" value="PUL"/>
    <property type="match status" value="1"/>
</dbReference>
<accession>C8VDG7</accession>
<organism evidence="9 10">
    <name type="scientific">Emericella nidulans (strain FGSC A4 / ATCC 38163 / CBS 112.46 / NRRL 194 / M139)</name>
    <name type="common">Aspergillus nidulans</name>
    <dbReference type="NCBI Taxonomy" id="227321"/>
    <lineage>
        <taxon>Eukaryota</taxon>
        <taxon>Fungi</taxon>
        <taxon>Dikarya</taxon>
        <taxon>Ascomycota</taxon>
        <taxon>Pezizomycotina</taxon>
        <taxon>Eurotiomycetes</taxon>
        <taxon>Eurotiomycetidae</taxon>
        <taxon>Eurotiales</taxon>
        <taxon>Aspergillaceae</taxon>
        <taxon>Aspergillus</taxon>
        <taxon>Aspergillus subgen. Nidulantes</taxon>
    </lineage>
</organism>